<dbReference type="Proteomes" id="UP000010077">
    <property type="component" value="Chromosome"/>
</dbReference>
<keyword evidence="1" id="KW-0812">Transmembrane</keyword>
<keyword evidence="3" id="KW-1185">Reference proteome</keyword>
<gene>
    <name evidence="2" type="ORF">A1OE_1385</name>
</gene>
<organism evidence="2 3">
    <name type="scientific">Candidatus Endolissoclinum faulkneri L2</name>
    <dbReference type="NCBI Taxonomy" id="1193729"/>
    <lineage>
        <taxon>Bacteria</taxon>
        <taxon>Pseudomonadati</taxon>
        <taxon>Pseudomonadota</taxon>
        <taxon>Alphaproteobacteria</taxon>
        <taxon>Rhodospirillales</taxon>
        <taxon>Rhodospirillaceae</taxon>
        <taxon>Candidatus Endolissoclinum</taxon>
    </lineage>
</organism>
<protein>
    <submittedName>
        <fullName evidence="2">Uncharacterized protein</fullName>
    </submittedName>
</protein>
<dbReference type="AlphaFoldDB" id="K7YSN5"/>
<name>K7YSN5_9PROT</name>
<reference evidence="2 3" key="1">
    <citation type="journal article" date="2012" name="Proc. Natl. Acad. Sci. U.S.A.">
        <title>Genome streamlining and chemical defense in a coral reef symbiosis.</title>
        <authorList>
            <person name="Kwan J.C."/>
            <person name="Donia M.S."/>
            <person name="Han A.W."/>
            <person name="Hirose E."/>
            <person name="Haygood M.G."/>
            <person name="Schmidt E.W."/>
        </authorList>
    </citation>
    <scope>NUCLEOTIDE SEQUENCE [LARGE SCALE GENOMIC DNA]</scope>
    <source>
        <strain evidence="2 3">L2</strain>
    </source>
</reference>
<evidence type="ECO:0000256" key="1">
    <source>
        <dbReference type="SAM" id="Phobius"/>
    </source>
</evidence>
<keyword evidence="1" id="KW-1133">Transmembrane helix</keyword>
<sequence>MKYAVISSLSIFILNTLNTLFFCYFLYNKIIQHYNAYIVCMCSNPMGNNKN</sequence>
<feature type="transmembrane region" description="Helical" evidence="1">
    <location>
        <begin position="6"/>
        <end position="27"/>
    </location>
</feature>
<evidence type="ECO:0000313" key="3">
    <source>
        <dbReference type="Proteomes" id="UP000010077"/>
    </source>
</evidence>
<dbReference type="KEGG" id="thal:A1OE_1385"/>
<proteinExistence type="predicted"/>
<dbReference type="EMBL" id="CP003539">
    <property type="protein sequence ID" value="AFX99554.1"/>
    <property type="molecule type" value="Genomic_DNA"/>
</dbReference>
<evidence type="ECO:0000313" key="2">
    <source>
        <dbReference type="EMBL" id="AFX99554.1"/>
    </source>
</evidence>
<keyword evidence="1" id="KW-0472">Membrane</keyword>
<accession>K7YSN5</accession>
<dbReference type="HOGENOM" id="CLU_3096826_0_0_5"/>